<evidence type="ECO:0000256" key="2">
    <source>
        <dbReference type="ARBA" id="ARBA00022737"/>
    </source>
</evidence>
<comment type="caution">
    <text evidence="10">The sequence shown here is derived from an EMBL/GenBank/DDBJ whole genome shotgun (WGS) entry which is preliminary data.</text>
</comment>
<evidence type="ECO:0000313" key="11">
    <source>
        <dbReference type="Proteomes" id="UP000825935"/>
    </source>
</evidence>
<keyword evidence="5" id="KW-0508">mRNA splicing</keyword>
<dbReference type="AlphaFoldDB" id="A0A8T2SUP3"/>
<dbReference type="PANTHER" id="PTHR46247">
    <property type="entry name" value="CRS2-ASSOCIATED FACTOR 1, CHLOROPLASTIC"/>
    <property type="match status" value="1"/>
</dbReference>
<gene>
    <name evidence="10" type="ORF">KP509_17G046000</name>
</gene>
<evidence type="ECO:0000256" key="5">
    <source>
        <dbReference type="ARBA" id="ARBA00023187"/>
    </source>
</evidence>
<feature type="region of interest" description="Disordered" evidence="8">
    <location>
        <begin position="92"/>
        <end position="111"/>
    </location>
</feature>
<feature type="compositionally biased region" description="Basic residues" evidence="8">
    <location>
        <begin position="92"/>
        <end position="102"/>
    </location>
</feature>
<dbReference type="GO" id="GO:0000373">
    <property type="term" value="P:Group II intron splicing"/>
    <property type="evidence" value="ECO:0007669"/>
    <property type="project" value="InterPro"/>
</dbReference>
<dbReference type="SMART" id="SM01103">
    <property type="entry name" value="CRS1_YhbY"/>
    <property type="match status" value="2"/>
</dbReference>
<feature type="region of interest" description="Disordered" evidence="8">
    <location>
        <begin position="33"/>
        <end position="57"/>
    </location>
</feature>
<evidence type="ECO:0000256" key="8">
    <source>
        <dbReference type="SAM" id="MobiDB-lite"/>
    </source>
</evidence>
<accession>A0A8T2SUP3</accession>
<dbReference type="PROSITE" id="PS51295">
    <property type="entry name" value="CRM"/>
    <property type="match status" value="2"/>
</dbReference>
<reference evidence="10" key="1">
    <citation type="submission" date="2021-08" db="EMBL/GenBank/DDBJ databases">
        <title>WGS assembly of Ceratopteris richardii.</title>
        <authorList>
            <person name="Marchant D.B."/>
            <person name="Chen G."/>
            <person name="Jenkins J."/>
            <person name="Shu S."/>
            <person name="Leebens-Mack J."/>
            <person name="Grimwood J."/>
            <person name="Schmutz J."/>
            <person name="Soltis P."/>
            <person name="Soltis D."/>
            <person name="Chen Z.-H."/>
        </authorList>
    </citation>
    <scope>NUCLEOTIDE SEQUENCE</scope>
    <source>
        <strain evidence="10">Whitten #5841</strain>
        <tissue evidence="10">Leaf</tissue>
    </source>
</reference>
<evidence type="ECO:0000313" key="10">
    <source>
        <dbReference type="EMBL" id="KAH7373241.1"/>
    </source>
</evidence>
<sequence>MAISIARKRSNFLAAAVQHTHRFLCSFSTAAASQPSNSLPREPIKGASALKRPRSSPAHYKLGLSRASRQAEAAVQRAAVDPHQQRLEQVKRVRKEKKKKRQTPVFEDLTPSQPLHSDLPFAFRYSYTEVPKIQPIRFQEKYSPFGPGRLNRPWDGQEALPVEASSRKVKLNKDRRKHVIDSLNPPTKKGIKPIAPPGPFLPGTGPKDVKAREEILGEPLTKEETEMLILESRRSKKQLNIGRDGLTHNLLICIYDYWTRERVVRVKCMGVATVDMDNIVFQIEDKTGGKVIHRAGGTLHVFRGRYYNNKYRPNIPKMLWRPHSPIYPKLVVETPGGLKRQEANALRKRGHDILPICKIAKNGFYGDLVAMVREGFQEDDLVRIDCKAVDRHDYKKIGAKLRDLVPCVILSFQDDQMLLWKGREGKETVENELSVSSNFDGLRGVCEGNNDMICEKGKYERIIEDTHISHVDEKASGIPDHEHDGGDVRTTNDGSSDQDHVGQDEVLFASDSDARSDVDDVLLDPHHLEVNEELNEKFPEADTEDDHSEYEAHVISTEEEDGNDYSSANEGGKDISEDEEDSRDGELSEDPITFSTGDYESSDDGECSDEVESDYSHGKQVKELPDRQ</sequence>
<feature type="compositionally biased region" description="Basic and acidic residues" evidence="8">
    <location>
        <begin position="614"/>
        <end position="628"/>
    </location>
</feature>
<evidence type="ECO:0000256" key="7">
    <source>
        <dbReference type="PROSITE-ProRule" id="PRU00626"/>
    </source>
</evidence>
<organism evidence="10 11">
    <name type="scientific">Ceratopteris richardii</name>
    <name type="common">Triangle waterfern</name>
    <dbReference type="NCBI Taxonomy" id="49495"/>
    <lineage>
        <taxon>Eukaryota</taxon>
        <taxon>Viridiplantae</taxon>
        <taxon>Streptophyta</taxon>
        <taxon>Embryophyta</taxon>
        <taxon>Tracheophyta</taxon>
        <taxon>Polypodiopsida</taxon>
        <taxon>Polypodiidae</taxon>
        <taxon>Polypodiales</taxon>
        <taxon>Pteridineae</taxon>
        <taxon>Pteridaceae</taxon>
        <taxon>Parkerioideae</taxon>
        <taxon>Ceratopteris</taxon>
    </lineage>
</organism>
<dbReference type="InterPro" id="IPR001890">
    <property type="entry name" value="RNA-binding_CRM"/>
</dbReference>
<keyword evidence="6" id="KW-0687">Ribonucleoprotein</keyword>
<keyword evidence="11" id="KW-1185">Reference proteome</keyword>
<dbReference type="GO" id="GO:0006397">
    <property type="term" value="P:mRNA processing"/>
    <property type="evidence" value="ECO:0007669"/>
    <property type="project" value="UniProtKB-KW"/>
</dbReference>
<protein>
    <recommendedName>
        <fullName evidence="9">CRM domain-containing protein</fullName>
    </recommendedName>
</protein>
<feature type="compositionally biased region" description="Basic and acidic residues" evidence="8">
    <location>
        <begin position="529"/>
        <end position="540"/>
    </location>
</feature>
<dbReference type="EMBL" id="CM035422">
    <property type="protein sequence ID" value="KAH7373241.1"/>
    <property type="molecule type" value="Genomic_DNA"/>
</dbReference>
<evidence type="ECO:0000259" key="9">
    <source>
        <dbReference type="PROSITE" id="PS51295"/>
    </source>
</evidence>
<dbReference type="Proteomes" id="UP000825935">
    <property type="component" value="Chromosome 17"/>
</dbReference>
<evidence type="ECO:0000256" key="3">
    <source>
        <dbReference type="ARBA" id="ARBA00022884"/>
    </source>
</evidence>
<feature type="domain" description="CRM" evidence="9">
    <location>
        <begin position="218"/>
        <end position="314"/>
    </location>
</feature>
<feature type="compositionally biased region" description="Basic and acidic residues" evidence="8">
    <location>
        <begin position="473"/>
        <end position="487"/>
    </location>
</feature>
<dbReference type="GO" id="GO:0003723">
    <property type="term" value="F:RNA binding"/>
    <property type="evidence" value="ECO:0007669"/>
    <property type="project" value="UniProtKB-UniRule"/>
</dbReference>
<dbReference type="SUPFAM" id="SSF75471">
    <property type="entry name" value="YhbY-like"/>
    <property type="match status" value="2"/>
</dbReference>
<dbReference type="GO" id="GO:1990904">
    <property type="term" value="C:ribonucleoprotein complex"/>
    <property type="evidence" value="ECO:0007669"/>
    <property type="project" value="UniProtKB-KW"/>
</dbReference>
<feature type="domain" description="CRM" evidence="9">
    <location>
        <begin position="336"/>
        <end position="432"/>
    </location>
</feature>
<dbReference type="PANTHER" id="PTHR46247:SF4">
    <property type="entry name" value="CRS2-ASSOCIATED FACTOR 2, MITOCHONDRIAL"/>
    <property type="match status" value="1"/>
</dbReference>
<dbReference type="InterPro" id="IPR035920">
    <property type="entry name" value="YhbY-like_sf"/>
</dbReference>
<dbReference type="FunFam" id="3.30.110.60:FF:000002">
    <property type="entry name" value="CRS2-associated factor 1, chloroplastic"/>
    <property type="match status" value="1"/>
</dbReference>
<evidence type="ECO:0000256" key="1">
    <source>
        <dbReference type="ARBA" id="ARBA00022664"/>
    </source>
</evidence>
<dbReference type="Gene3D" id="3.30.110.60">
    <property type="entry name" value="YhbY-like"/>
    <property type="match status" value="2"/>
</dbReference>
<feature type="region of interest" description="Disordered" evidence="8">
    <location>
        <begin position="473"/>
        <end position="500"/>
    </location>
</feature>
<keyword evidence="4" id="KW-0809">Transit peptide</keyword>
<keyword evidence="3 7" id="KW-0694">RNA-binding</keyword>
<dbReference type="Pfam" id="PF01985">
    <property type="entry name" value="CRS1_YhbY"/>
    <property type="match status" value="2"/>
</dbReference>
<keyword evidence="2" id="KW-0677">Repeat</keyword>
<feature type="compositionally biased region" description="Acidic residues" evidence="8">
    <location>
        <begin position="576"/>
        <end position="589"/>
    </location>
</feature>
<feature type="compositionally biased region" description="Acidic residues" evidence="8">
    <location>
        <begin position="600"/>
        <end position="613"/>
    </location>
</feature>
<name>A0A8T2SUP3_CERRI</name>
<keyword evidence="1" id="KW-0507">mRNA processing</keyword>
<evidence type="ECO:0000256" key="4">
    <source>
        <dbReference type="ARBA" id="ARBA00022946"/>
    </source>
</evidence>
<dbReference type="OrthoDB" id="1911210at2759"/>
<feature type="region of interest" description="Disordered" evidence="8">
    <location>
        <begin position="529"/>
        <end position="628"/>
    </location>
</feature>
<dbReference type="InterPro" id="IPR044599">
    <property type="entry name" value="CAF1P_plant"/>
</dbReference>
<proteinExistence type="predicted"/>
<evidence type="ECO:0000256" key="6">
    <source>
        <dbReference type="ARBA" id="ARBA00023274"/>
    </source>
</evidence>
<feature type="region of interest" description="Disordered" evidence="8">
    <location>
        <begin position="180"/>
        <end position="207"/>
    </location>
</feature>